<dbReference type="PANTHER" id="PTHR11136:SF0">
    <property type="entry name" value="DIHYDROFOLATE SYNTHETASE-RELATED"/>
    <property type="match status" value="1"/>
</dbReference>
<evidence type="ECO:0000313" key="14">
    <source>
        <dbReference type="Proteomes" id="UP001232493"/>
    </source>
</evidence>
<proteinExistence type="inferred from homology"/>
<dbReference type="PIRSF" id="PIRSF001563">
    <property type="entry name" value="Folylpolyglu_synth"/>
    <property type="match status" value="1"/>
</dbReference>
<keyword evidence="7" id="KW-0460">Magnesium</keyword>
<evidence type="ECO:0000256" key="8">
    <source>
        <dbReference type="ARBA" id="ARBA00030592"/>
    </source>
</evidence>
<evidence type="ECO:0000256" key="5">
    <source>
        <dbReference type="ARBA" id="ARBA00022741"/>
    </source>
</evidence>
<dbReference type="PANTHER" id="PTHR11136">
    <property type="entry name" value="FOLYLPOLYGLUTAMATE SYNTHASE-RELATED"/>
    <property type="match status" value="1"/>
</dbReference>
<dbReference type="InterPro" id="IPR018109">
    <property type="entry name" value="Folylpolyglutamate_synth_CS"/>
</dbReference>
<reference evidence="13 14" key="1">
    <citation type="submission" date="2021-02" db="EMBL/GenBank/DDBJ databases">
        <title>Characterization of Marinitoga sp. nov. str. BP5-C20A.</title>
        <authorList>
            <person name="Erauso G."/>
            <person name="Postec A."/>
        </authorList>
    </citation>
    <scope>NUCLEOTIDE SEQUENCE [LARGE SCALE GENOMIC DNA]</scope>
    <source>
        <strain evidence="13 14">BP5-C20A</strain>
    </source>
</reference>
<keyword evidence="5 10" id="KW-0547">Nucleotide-binding</keyword>
<evidence type="ECO:0000256" key="6">
    <source>
        <dbReference type="ARBA" id="ARBA00022840"/>
    </source>
</evidence>
<dbReference type="InterPro" id="IPR001645">
    <property type="entry name" value="Folylpolyglutamate_synth"/>
</dbReference>
<keyword evidence="4" id="KW-0479">Metal-binding</keyword>
<dbReference type="NCBIfam" id="TIGR01499">
    <property type="entry name" value="folC"/>
    <property type="match status" value="1"/>
</dbReference>
<dbReference type="Gene3D" id="3.90.190.20">
    <property type="entry name" value="Mur ligase, C-terminal domain"/>
    <property type="match status" value="1"/>
</dbReference>
<dbReference type="InterPro" id="IPR036565">
    <property type="entry name" value="Mur-like_cat_sf"/>
</dbReference>
<keyword evidence="14" id="KW-1185">Reference proteome</keyword>
<feature type="domain" description="Mur ligase central" evidence="12">
    <location>
        <begin position="47"/>
        <end position="275"/>
    </location>
</feature>
<comment type="similarity">
    <text evidence="1 10">Belongs to the folylpolyglutamate synthase family.</text>
</comment>
<evidence type="ECO:0000256" key="2">
    <source>
        <dbReference type="ARBA" id="ARBA00013025"/>
    </source>
</evidence>
<evidence type="ECO:0000313" key="13">
    <source>
        <dbReference type="EMBL" id="WGS65279.1"/>
    </source>
</evidence>
<dbReference type="InterPro" id="IPR036615">
    <property type="entry name" value="Mur_ligase_C_dom_sf"/>
</dbReference>
<evidence type="ECO:0000256" key="7">
    <source>
        <dbReference type="ARBA" id="ARBA00022842"/>
    </source>
</evidence>
<dbReference type="Pfam" id="PF02875">
    <property type="entry name" value="Mur_ligase_C"/>
    <property type="match status" value="1"/>
</dbReference>
<dbReference type="InterPro" id="IPR013221">
    <property type="entry name" value="Mur_ligase_cen"/>
</dbReference>
<name>A0ABY8PRK5_9BACT</name>
<dbReference type="RefSeq" id="WP_280999632.1">
    <property type="nucleotide sequence ID" value="NZ_CP069362.1"/>
</dbReference>
<dbReference type="InterPro" id="IPR004101">
    <property type="entry name" value="Mur_ligase_C"/>
</dbReference>
<accession>A0ABY8PRK5</accession>
<evidence type="ECO:0000256" key="1">
    <source>
        <dbReference type="ARBA" id="ARBA00008276"/>
    </source>
</evidence>
<dbReference type="SUPFAM" id="SSF53244">
    <property type="entry name" value="MurD-like peptide ligases, peptide-binding domain"/>
    <property type="match status" value="1"/>
</dbReference>
<comment type="catalytic activity">
    <reaction evidence="9">
        <text>(6S)-5,6,7,8-tetrahydrofolyl-(gamma-L-Glu)(n) + L-glutamate + ATP = (6S)-5,6,7,8-tetrahydrofolyl-(gamma-L-Glu)(n+1) + ADP + phosphate + H(+)</text>
        <dbReference type="Rhea" id="RHEA:10580"/>
        <dbReference type="Rhea" id="RHEA-COMP:14738"/>
        <dbReference type="Rhea" id="RHEA-COMP:14740"/>
        <dbReference type="ChEBI" id="CHEBI:15378"/>
        <dbReference type="ChEBI" id="CHEBI:29985"/>
        <dbReference type="ChEBI" id="CHEBI:30616"/>
        <dbReference type="ChEBI" id="CHEBI:43474"/>
        <dbReference type="ChEBI" id="CHEBI:141005"/>
        <dbReference type="ChEBI" id="CHEBI:456216"/>
        <dbReference type="EC" id="6.3.2.17"/>
    </reaction>
</comment>
<evidence type="ECO:0000256" key="4">
    <source>
        <dbReference type="ARBA" id="ARBA00022723"/>
    </source>
</evidence>
<feature type="domain" description="Mur ligase C-terminal" evidence="11">
    <location>
        <begin position="303"/>
        <end position="409"/>
    </location>
</feature>
<keyword evidence="3 10" id="KW-0436">Ligase</keyword>
<sequence length="438" mass="49726">MISNLKEAVDYIYNRRGGTRIKYGLERINKLCELLGNPQKDFPVIHVTGTNGKGSTSRAIHDILKAHGLKVGIFTSPHLTHISERIKINGKPIKDTEFIETLNDMIIPIEKMDAMKEEMSPSFFEIITALALKYFSNNKIDIAVLEVGLGGRLDATNVVNSDVSVITTIQYDHMNLLGNTLEDIAFEKAGIIKKNNNLVLGKINESAKKIIFERANEVGIKNIFQFDKDFYFNDCAFSLNWNSINYKSPYNEIDNLVYKANGTYQPYNVSTAIMAVESYFEKIGKNLDIAKTKKALKNFIWEGRFELVEYKNKNVILEGAHNISGALALKNSIKTYLKNFKKAALIGILDDKDIDGMVKIIANEFEYIIVTQVPNKRSTNPENVYNLFKNITNNVIFIKNPIEAFNKLISIPFDYYFITGSLYLVGKIRGYMFNLEEI</sequence>
<dbReference type="Gene3D" id="3.40.1190.10">
    <property type="entry name" value="Mur-like, catalytic domain"/>
    <property type="match status" value="1"/>
</dbReference>
<evidence type="ECO:0000256" key="3">
    <source>
        <dbReference type="ARBA" id="ARBA00022598"/>
    </source>
</evidence>
<evidence type="ECO:0000256" key="10">
    <source>
        <dbReference type="PIRNR" id="PIRNR001563"/>
    </source>
</evidence>
<dbReference type="SUPFAM" id="SSF53623">
    <property type="entry name" value="MurD-like peptide ligases, catalytic domain"/>
    <property type="match status" value="1"/>
</dbReference>
<dbReference type="Pfam" id="PF08245">
    <property type="entry name" value="Mur_ligase_M"/>
    <property type="match status" value="1"/>
</dbReference>
<dbReference type="PROSITE" id="PS01012">
    <property type="entry name" value="FOLYLPOLYGLU_SYNT_2"/>
    <property type="match status" value="1"/>
</dbReference>
<dbReference type="Proteomes" id="UP001232493">
    <property type="component" value="Chromosome"/>
</dbReference>
<organism evidence="13 14">
    <name type="scientific">Marinitoga aeolica</name>
    <dbReference type="NCBI Taxonomy" id="2809031"/>
    <lineage>
        <taxon>Bacteria</taxon>
        <taxon>Thermotogati</taxon>
        <taxon>Thermotogota</taxon>
        <taxon>Thermotogae</taxon>
        <taxon>Petrotogales</taxon>
        <taxon>Petrotogaceae</taxon>
        <taxon>Marinitoga</taxon>
    </lineage>
</organism>
<evidence type="ECO:0000259" key="12">
    <source>
        <dbReference type="Pfam" id="PF08245"/>
    </source>
</evidence>
<protein>
    <recommendedName>
        <fullName evidence="2">tetrahydrofolate synthase</fullName>
        <ecNumber evidence="2">6.3.2.17</ecNumber>
    </recommendedName>
    <alternativeName>
        <fullName evidence="8">Tetrahydrofolylpolyglutamate synthase</fullName>
    </alternativeName>
</protein>
<dbReference type="EC" id="6.3.2.17" evidence="2"/>
<evidence type="ECO:0000256" key="9">
    <source>
        <dbReference type="ARBA" id="ARBA00047493"/>
    </source>
</evidence>
<dbReference type="EMBL" id="CP069362">
    <property type="protein sequence ID" value="WGS65279.1"/>
    <property type="molecule type" value="Genomic_DNA"/>
</dbReference>
<evidence type="ECO:0000259" key="11">
    <source>
        <dbReference type="Pfam" id="PF02875"/>
    </source>
</evidence>
<keyword evidence="6 10" id="KW-0067">ATP-binding</keyword>
<gene>
    <name evidence="13" type="ORF">JRV97_01615</name>
</gene>